<keyword evidence="1" id="KW-0732">Signal</keyword>
<dbReference type="SUPFAM" id="SSF50494">
    <property type="entry name" value="Trypsin-like serine proteases"/>
    <property type="match status" value="1"/>
</dbReference>
<dbReference type="AlphaFoldDB" id="A0A6C2U8Z2"/>
<dbReference type="RefSeq" id="WP_136082074.1">
    <property type="nucleotide sequence ID" value="NZ_CAAHFG010000003.1"/>
</dbReference>
<evidence type="ECO:0000256" key="1">
    <source>
        <dbReference type="SAM" id="SignalP"/>
    </source>
</evidence>
<sequence>MQLTRRQSTHALATLLAGSSAAKVLAKPAATETMVSFGLAPDLMNNVLVRIQLENSEVCGFIATMDGNHYVLTNTKLISGHDRFTLATLSGTELRPSRIELSTTRDLARIQVQSDKGLDIAAGVPNGTSVVLADFSSPGRNFAELGGTIENANEERFDVSAGLGPEHCGCPILTADAKVCGLVSNIDYYKDKGTSWGNTARLFSYRIEDSAWFAPNWKQYDKQFGRPLRDADEFREMIYGLATEWMGNLKSEIETDQDVGLDVQRWIKQHNGMVSNLGQKRSKKGGSDPRAAFQKDFSDSCKALVDICSSKANTLSFVAEQKNASPFSSNQFKWRARELMQFVKFIKAFEEKNENYRW</sequence>
<accession>A0A6C2U8Z2</accession>
<protein>
    <submittedName>
        <fullName evidence="2">Uncharacterized protein</fullName>
    </submittedName>
</protein>
<dbReference type="Gene3D" id="2.40.10.10">
    <property type="entry name" value="Trypsin-like serine proteases"/>
    <property type="match status" value="1"/>
</dbReference>
<proteinExistence type="predicted"/>
<dbReference type="EMBL" id="CAAHFG010000003">
    <property type="protein sequence ID" value="VGO16582.1"/>
    <property type="molecule type" value="Genomic_DNA"/>
</dbReference>
<feature type="chain" id="PRO_5025594600" evidence="1">
    <location>
        <begin position="27"/>
        <end position="358"/>
    </location>
</feature>
<dbReference type="InterPro" id="IPR043504">
    <property type="entry name" value="Peptidase_S1_PA_chymotrypsin"/>
</dbReference>
<name>A0A6C2U8Z2_PONDE</name>
<dbReference type="Proteomes" id="UP000366872">
    <property type="component" value="Unassembled WGS sequence"/>
</dbReference>
<keyword evidence="3" id="KW-1185">Reference proteome</keyword>
<reference evidence="2 3" key="1">
    <citation type="submission" date="2019-04" db="EMBL/GenBank/DDBJ databases">
        <authorList>
            <person name="Van Vliet M D."/>
        </authorList>
    </citation>
    <scope>NUCLEOTIDE SEQUENCE [LARGE SCALE GENOMIC DNA]</scope>
    <source>
        <strain evidence="2 3">F1</strain>
    </source>
</reference>
<dbReference type="InterPro" id="IPR009003">
    <property type="entry name" value="Peptidase_S1_PA"/>
</dbReference>
<evidence type="ECO:0000313" key="3">
    <source>
        <dbReference type="Proteomes" id="UP000366872"/>
    </source>
</evidence>
<feature type="signal peptide" evidence="1">
    <location>
        <begin position="1"/>
        <end position="26"/>
    </location>
</feature>
<evidence type="ECO:0000313" key="2">
    <source>
        <dbReference type="EMBL" id="VGO16582.1"/>
    </source>
</evidence>
<gene>
    <name evidence="2" type="ORF">PDESU_05173</name>
</gene>
<organism evidence="2 3">
    <name type="scientific">Pontiella desulfatans</name>
    <dbReference type="NCBI Taxonomy" id="2750659"/>
    <lineage>
        <taxon>Bacteria</taxon>
        <taxon>Pseudomonadati</taxon>
        <taxon>Kiritimatiellota</taxon>
        <taxon>Kiritimatiellia</taxon>
        <taxon>Kiritimatiellales</taxon>
        <taxon>Pontiellaceae</taxon>
        <taxon>Pontiella</taxon>
    </lineage>
</organism>